<dbReference type="Gramene" id="KOM29604">
    <property type="protein sequence ID" value="KOM29604"/>
    <property type="gene ID" value="LR48_Vigan728s002700"/>
</dbReference>
<evidence type="ECO:0000313" key="2">
    <source>
        <dbReference type="EMBL" id="KOM29604.1"/>
    </source>
</evidence>
<feature type="compositionally biased region" description="Low complexity" evidence="1">
    <location>
        <begin position="43"/>
        <end position="53"/>
    </location>
</feature>
<dbReference type="Proteomes" id="UP000053144">
    <property type="component" value="Unassembled WGS sequence"/>
</dbReference>
<feature type="region of interest" description="Disordered" evidence="1">
    <location>
        <begin position="43"/>
        <end position="71"/>
    </location>
</feature>
<gene>
    <name evidence="2" type="ORF">LR48_Vigan728s002700</name>
</gene>
<sequence length="215" mass="24502">MYQAVVVVGEMRGLDPSKQHSASILQFQQPQNFPNRTTAFVQVQMSQQPQHQQISGNNQENQHSPQSQLQTQAHLQQAISSLCQQQNFSDSNGNSKPTIVSPLHSILGSFSPRSTLPWPTMSTWCRLGSEEWWCRTTSTRLRLAPSAPPWLAFLFLLSWQWRSRCPHSDECGVVGYHRRPLNSFNIEARDGGCVKKVAVQRRRYWRSHDGFNVAA</sequence>
<feature type="compositionally biased region" description="Polar residues" evidence="1">
    <location>
        <begin position="54"/>
        <end position="65"/>
    </location>
</feature>
<organism evidence="2 3">
    <name type="scientific">Phaseolus angularis</name>
    <name type="common">Azuki bean</name>
    <name type="synonym">Vigna angularis</name>
    <dbReference type="NCBI Taxonomy" id="3914"/>
    <lineage>
        <taxon>Eukaryota</taxon>
        <taxon>Viridiplantae</taxon>
        <taxon>Streptophyta</taxon>
        <taxon>Embryophyta</taxon>
        <taxon>Tracheophyta</taxon>
        <taxon>Spermatophyta</taxon>
        <taxon>Magnoliopsida</taxon>
        <taxon>eudicotyledons</taxon>
        <taxon>Gunneridae</taxon>
        <taxon>Pentapetalae</taxon>
        <taxon>rosids</taxon>
        <taxon>fabids</taxon>
        <taxon>Fabales</taxon>
        <taxon>Fabaceae</taxon>
        <taxon>Papilionoideae</taxon>
        <taxon>50 kb inversion clade</taxon>
        <taxon>NPAAA clade</taxon>
        <taxon>indigoferoid/millettioid clade</taxon>
        <taxon>Phaseoleae</taxon>
        <taxon>Vigna</taxon>
    </lineage>
</organism>
<name>A0A0L9THI1_PHAAN</name>
<evidence type="ECO:0000256" key="1">
    <source>
        <dbReference type="SAM" id="MobiDB-lite"/>
    </source>
</evidence>
<dbReference type="EMBL" id="KQ258509">
    <property type="protein sequence ID" value="KOM29604.1"/>
    <property type="molecule type" value="Genomic_DNA"/>
</dbReference>
<evidence type="ECO:0000313" key="3">
    <source>
        <dbReference type="Proteomes" id="UP000053144"/>
    </source>
</evidence>
<dbReference type="AlphaFoldDB" id="A0A0L9THI1"/>
<reference evidence="3" key="1">
    <citation type="journal article" date="2015" name="Proc. Natl. Acad. Sci. U.S.A.">
        <title>Genome sequencing of adzuki bean (Vigna angularis) provides insight into high starch and low fat accumulation and domestication.</title>
        <authorList>
            <person name="Yang K."/>
            <person name="Tian Z."/>
            <person name="Chen C."/>
            <person name="Luo L."/>
            <person name="Zhao B."/>
            <person name="Wang Z."/>
            <person name="Yu L."/>
            <person name="Li Y."/>
            <person name="Sun Y."/>
            <person name="Li W."/>
            <person name="Chen Y."/>
            <person name="Li Y."/>
            <person name="Zhang Y."/>
            <person name="Ai D."/>
            <person name="Zhao J."/>
            <person name="Shang C."/>
            <person name="Ma Y."/>
            <person name="Wu B."/>
            <person name="Wang M."/>
            <person name="Gao L."/>
            <person name="Sun D."/>
            <person name="Zhang P."/>
            <person name="Guo F."/>
            <person name="Wang W."/>
            <person name="Li Y."/>
            <person name="Wang J."/>
            <person name="Varshney R.K."/>
            <person name="Wang J."/>
            <person name="Ling H.Q."/>
            <person name="Wan P."/>
        </authorList>
    </citation>
    <scope>NUCLEOTIDE SEQUENCE</scope>
    <source>
        <strain evidence="3">cv. Jingnong 6</strain>
    </source>
</reference>
<protein>
    <submittedName>
        <fullName evidence="2">Uncharacterized protein</fullName>
    </submittedName>
</protein>
<proteinExistence type="predicted"/>
<accession>A0A0L9THI1</accession>
<dbReference type="STRING" id="3914.A0A0L9THI1"/>